<evidence type="ECO:0000313" key="1">
    <source>
        <dbReference type="EMBL" id="KZV80292.1"/>
    </source>
</evidence>
<dbReference type="InParanoid" id="A0A165BC11"/>
<dbReference type="AlphaFoldDB" id="A0A165BC11"/>
<keyword evidence="2" id="KW-1185">Reference proteome</keyword>
<reference evidence="1 2" key="1">
    <citation type="journal article" date="2016" name="Mol. Biol. Evol.">
        <title>Comparative Genomics of Early-Diverging Mushroom-Forming Fungi Provides Insights into the Origins of Lignocellulose Decay Capabilities.</title>
        <authorList>
            <person name="Nagy L.G."/>
            <person name="Riley R."/>
            <person name="Tritt A."/>
            <person name="Adam C."/>
            <person name="Daum C."/>
            <person name="Floudas D."/>
            <person name="Sun H."/>
            <person name="Yadav J.S."/>
            <person name="Pangilinan J."/>
            <person name="Larsson K.H."/>
            <person name="Matsuura K."/>
            <person name="Barry K."/>
            <person name="Labutti K."/>
            <person name="Kuo R."/>
            <person name="Ohm R.A."/>
            <person name="Bhattacharya S.S."/>
            <person name="Shirouzu T."/>
            <person name="Yoshinaga Y."/>
            <person name="Martin F.M."/>
            <person name="Grigoriev I.V."/>
            <person name="Hibbett D.S."/>
        </authorList>
    </citation>
    <scope>NUCLEOTIDE SEQUENCE [LARGE SCALE GENOMIC DNA]</scope>
    <source>
        <strain evidence="1 2">HHB12029</strain>
    </source>
</reference>
<name>A0A165BC11_EXIGL</name>
<gene>
    <name evidence="1" type="ORF">EXIGLDRAFT_733276</name>
</gene>
<proteinExistence type="predicted"/>
<accession>A0A165BC11</accession>
<evidence type="ECO:0000313" key="2">
    <source>
        <dbReference type="Proteomes" id="UP000077266"/>
    </source>
</evidence>
<protein>
    <submittedName>
        <fullName evidence="1">Uncharacterized protein</fullName>
    </submittedName>
</protein>
<dbReference type="EMBL" id="KV426499">
    <property type="protein sequence ID" value="KZV80292.1"/>
    <property type="molecule type" value="Genomic_DNA"/>
</dbReference>
<sequence length="225" mass="25180">MLTDSTLPLYVVKQMVGYFITPAEYSAMLGHLTGPLDLAFEASPDMEHVVMHLRERTAPYRERTLCEAVCSWYEQRIAVAGPPHELPFVRLVTLTIPACFWQLAFGIFPSMPSVKQLSLVLDEPDPLTCPSFIPAPRRLPTPCLERLILRAGLGQPVVSFELLHEFLTYAIPAEVSTLRVSLADVFVRSGTASGLPLLVFEQSTLEELAPHPYPRADLLYDDDVW</sequence>
<organism evidence="1 2">
    <name type="scientific">Exidia glandulosa HHB12029</name>
    <dbReference type="NCBI Taxonomy" id="1314781"/>
    <lineage>
        <taxon>Eukaryota</taxon>
        <taxon>Fungi</taxon>
        <taxon>Dikarya</taxon>
        <taxon>Basidiomycota</taxon>
        <taxon>Agaricomycotina</taxon>
        <taxon>Agaricomycetes</taxon>
        <taxon>Auriculariales</taxon>
        <taxon>Exidiaceae</taxon>
        <taxon>Exidia</taxon>
    </lineage>
</organism>
<dbReference type="Proteomes" id="UP000077266">
    <property type="component" value="Unassembled WGS sequence"/>
</dbReference>